<dbReference type="Proteomes" id="UP001346149">
    <property type="component" value="Unassembled WGS sequence"/>
</dbReference>
<dbReference type="InterPro" id="IPR056700">
    <property type="entry name" value="DUF7798"/>
</dbReference>
<dbReference type="PANTHER" id="PTHR36011:SF1">
    <property type="entry name" value="BAT2 DOMAIN PROTEIN"/>
    <property type="match status" value="1"/>
</dbReference>
<reference evidence="2 3" key="1">
    <citation type="journal article" date="2023" name="Hortic Res">
        <title>Pangenome of water caltrop reveals structural variations and asymmetric subgenome divergence after allopolyploidization.</title>
        <authorList>
            <person name="Zhang X."/>
            <person name="Chen Y."/>
            <person name="Wang L."/>
            <person name="Yuan Y."/>
            <person name="Fang M."/>
            <person name="Shi L."/>
            <person name="Lu R."/>
            <person name="Comes H.P."/>
            <person name="Ma Y."/>
            <person name="Chen Y."/>
            <person name="Huang G."/>
            <person name="Zhou Y."/>
            <person name="Zheng Z."/>
            <person name="Qiu Y."/>
        </authorList>
    </citation>
    <scope>NUCLEOTIDE SEQUENCE [LARGE SCALE GENOMIC DNA]</scope>
    <source>
        <strain evidence="2">F231</strain>
    </source>
</reference>
<dbReference type="PANTHER" id="PTHR36011">
    <property type="entry name" value="BAT2 DOMAIN PROTEIN"/>
    <property type="match status" value="1"/>
</dbReference>
<feature type="domain" description="DUF7798" evidence="1">
    <location>
        <begin position="6"/>
        <end position="72"/>
    </location>
</feature>
<keyword evidence="3" id="KW-1185">Reference proteome</keyword>
<evidence type="ECO:0000313" key="3">
    <source>
        <dbReference type="Proteomes" id="UP001346149"/>
    </source>
</evidence>
<dbReference type="Pfam" id="PF25074">
    <property type="entry name" value="DUF7798"/>
    <property type="match status" value="1"/>
</dbReference>
<dbReference type="EMBL" id="JAXQNO010000018">
    <property type="protein sequence ID" value="KAK4776759.1"/>
    <property type="molecule type" value="Genomic_DNA"/>
</dbReference>
<proteinExistence type="predicted"/>
<accession>A0AAN7L3F9</accession>
<gene>
    <name evidence="2" type="ORF">SAY86_005447</name>
</gene>
<sequence>MVGRPWPEDSVEKAKLIRTRAHLMSDNVEAISYSFITGTSDVVEASLAAIKGSAADSPEANRRASIQEKFKMGCSTYFIIDAFCLRG</sequence>
<comment type="caution">
    <text evidence="2">The sequence shown here is derived from an EMBL/GenBank/DDBJ whole genome shotgun (WGS) entry which is preliminary data.</text>
</comment>
<evidence type="ECO:0000259" key="1">
    <source>
        <dbReference type="Pfam" id="PF25074"/>
    </source>
</evidence>
<name>A0AAN7L3F9_TRANT</name>
<dbReference type="AlphaFoldDB" id="A0AAN7L3F9"/>
<protein>
    <recommendedName>
        <fullName evidence="1">DUF7798 domain-containing protein</fullName>
    </recommendedName>
</protein>
<organism evidence="2 3">
    <name type="scientific">Trapa natans</name>
    <name type="common">Water chestnut</name>
    <dbReference type="NCBI Taxonomy" id="22666"/>
    <lineage>
        <taxon>Eukaryota</taxon>
        <taxon>Viridiplantae</taxon>
        <taxon>Streptophyta</taxon>
        <taxon>Embryophyta</taxon>
        <taxon>Tracheophyta</taxon>
        <taxon>Spermatophyta</taxon>
        <taxon>Magnoliopsida</taxon>
        <taxon>eudicotyledons</taxon>
        <taxon>Gunneridae</taxon>
        <taxon>Pentapetalae</taxon>
        <taxon>rosids</taxon>
        <taxon>malvids</taxon>
        <taxon>Myrtales</taxon>
        <taxon>Lythraceae</taxon>
        <taxon>Trapa</taxon>
    </lineage>
</organism>
<evidence type="ECO:0000313" key="2">
    <source>
        <dbReference type="EMBL" id="KAK4776759.1"/>
    </source>
</evidence>